<organism evidence="2">
    <name type="scientific">marine sediment metagenome</name>
    <dbReference type="NCBI Taxonomy" id="412755"/>
    <lineage>
        <taxon>unclassified sequences</taxon>
        <taxon>metagenomes</taxon>
        <taxon>ecological metagenomes</taxon>
    </lineage>
</organism>
<accession>A0A0F9IRN7</accession>
<protein>
    <submittedName>
        <fullName evidence="2">Uncharacterized protein</fullName>
    </submittedName>
</protein>
<evidence type="ECO:0000256" key="1">
    <source>
        <dbReference type="SAM" id="MobiDB-lite"/>
    </source>
</evidence>
<dbReference type="AlphaFoldDB" id="A0A0F9IRN7"/>
<dbReference type="EMBL" id="LAZR01018444">
    <property type="protein sequence ID" value="KKL96390.1"/>
    <property type="molecule type" value="Genomic_DNA"/>
</dbReference>
<gene>
    <name evidence="2" type="ORF">LCGC14_1844970</name>
</gene>
<feature type="region of interest" description="Disordered" evidence="1">
    <location>
        <begin position="1"/>
        <end position="30"/>
    </location>
</feature>
<reference evidence="2" key="1">
    <citation type="journal article" date="2015" name="Nature">
        <title>Complex archaea that bridge the gap between prokaryotes and eukaryotes.</title>
        <authorList>
            <person name="Spang A."/>
            <person name="Saw J.H."/>
            <person name="Jorgensen S.L."/>
            <person name="Zaremba-Niedzwiedzka K."/>
            <person name="Martijn J."/>
            <person name="Lind A.E."/>
            <person name="van Eijk R."/>
            <person name="Schleper C."/>
            <person name="Guy L."/>
            <person name="Ettema T.J."/>
        </authorList>
    </citation>
    <scope>NUCLEOTIDE SEQUENCE</scope>
</reference>
<sequence>MKYAHVFADSSGPDQSHAGVTGMTLHPHPA</sequence>
<proteinExistence type="predicted"/>
<name>A0A0F9IRN7_9ZZZZ</name>
<comment type="caution">
    <text evidence="2">The sequence shown here is derived from an EMBL/GenBank/DDBJ whole genome shotgun (WGS) entry which is preliminary data.</text>
</comment>
<evidence type="ECO:0000313" key="2">
    <source>
        <dbReference type="EMBL" id="KKL96390.1"/>
    </source>
</evidence>